<evidence type="ECO:0000313" key="3">
    <source>
        <dbReference type="EMBL" id="AWI73925.1"/>
    </source>
</evidence>
<sequence length="285" mass="30150">MKAFPIPVVAFGPGSQDEDDTLEYIPSPGAMSTFNVPRMPEAIDPAVRDEVLGVLGRLLDAMRAWSFGDPDYPEIDLAGLSAPGLKLVNEALGQGEVSIVVEAGEGTLRIQETVFAGVWRELGFDVAKQQVRDVVSAAPVPGAVGVCARLAGSVGISVPPPPPGVMNAPSVLAELVDAAARWKSGDGAHIVNLTLLPLVPDDLAYLDGALGAGSVLVLSRGYGNCRVSSTRLANTWWVQYFNSADNLILNTIEVTDMPDVVPAAAEDFGDSVERLAEWIETLRFE</sequence>
<feature type="domain" description="HupH hydrogenase expression protein C-terminal" evidence="2">
    <location>
        <begin position="57"/>
        <end position="144"/>
    </location>
</feature>
<evidence type="ECO:0000256" key="1">
    <source>
        <dbReference type="ARBA" id="ARBA00010832"/>
    </source>
</evidence>
<accession>A0A2U8GN69</accession>
<comment type="similarity">
    <text evidence="1">Belongs to the HupH/HyaF family.</text>
</comment>
<dbReference type="RefSeq" id="WP_108947633.1">
    <property type="nucleotide sequence ID" value="NZ_CP022187.1"/>
</dbReference>
<dbReference type="InterPro" id="IPR038527">
    <property type="entry name" value="HupH_C_sf"/>
</dbReference>
<dbReference type="InterPro" id="IPR006894">
    <property type="entry name" value="HupH_Hydgase_express_prot_C"/>
</dbReference>
<gene>
    <name evidence="3" type="ORF">CEW83_00720</name>
</gene>
<dbReference type="KEGG" id="acom:CEW83_00720"/>
<protein>
    <submittedName>
        <fullName evidence="3">Hydrogenase expression/formation protein</fullName>
    </submittedName>
</protein>
<dbReference type="Gene3D" id="3.30.1370.140">
    <property type="entry name" value="HupH hydrogenase expression protein, C-terminal domain"/>
    <property type="match status" value="2"/>
</dbReference>
<dbReference type="EMBL" id="CP022187">
    <property type="protein sequence ID" value="AWI73925.1"/>
    <property type="molecule type" value="Genomic_DNA"/>
</dbReference>
<evidence type="ECO:0000259" key="2">
    <source>
        <dbReference type="Pfam" id="PF04809"/>
    </source>
</evidence>
<evidence type="ECO:0000313" key="4">
    <source>
        <dbReference type="Proteomes" id="UP000244930"/>
    </source>
</evidence>
<proteinExistence type="inferred from homology"/>
<feature type="domain" description="HupH hydrogenase expression protein C-terminal" evidence="2">
    <location>
        <begin position="165"/>
        <end position="281"/>
    </location>
</feature>
<keyword evidence="4" id="KW-1185">Reference proteome</keyword>
<reference evidence="3 4" key="1">
    <citation type="submission" date="2017-06" db="EMBL/GenBank/DDBJ databases">
        <title>Azoarcus.</title>
        <authorList>
            <person name="Woo J.-H."/>
            <person name="Kim H.-S."/>
        </authorList>
    </citation>
    <scope>NUCLEOTIDE SEQUENCE [LARGE SCALE GENOMIC DNA]</scope>
    <source>
        <strain evidence="3 4">TSPY31</strain>
    </source>
</reference>
<dbReference type="Pfam" id="PF04809">
    <property type="entry name" value="HupH_C"/>
    <property type="match status" value="2"/>
</dbReference>
<organism evidence="3 4">
    <name type="scientific">Parazoarcus communis</name>
    <dbReference type="NCBI Taxonomy" id="41977"/>
    <lineage>
        <taxon>Bacteria</taxon>
        <taxon>Pseudomonadati</taxon>
        <taxon>Pseudomonadota</taxon>
        <taxon>Betaproteobacteria</taxon>
        <taxon>Rhodocyclales</taxon>
        <taxon>Zoogloeaceae</taxon>
        <taxon>Parazoarcus</taxon>
    </lineage>
</organism>
<dbReference type="AlphaFoldDB" id="A0A2U8GN69"/>
<name>A0A2U8GN69_9RHOO</name>
<dbReference type="Proteomes" id="UP000244930">
    <property type="component" value="Chromosome"/>
</dbReference>